<evidence type="ECO:0000313" key="3">
    <source>
        <dbReference type="Proteomes" id="UP001331936"/>
    </source>
</evidence>
<evidence type="ECO:0000313" key="2">
    <source>
        <dbReference type="EMBL" id="MEE2031138.1"/>
    </source>
</evidence>
<proteinExistence type="predicted"/>
<dbReference type="SUPFAM" id="SSF54427">
    <property type="entry name" value="NTF2-like"/>
    <property type="match status" value="1"/>
</dbReference>
<feature type="domain" description="SnoaL-like" evidence="1">
    <location>
        <begin position="9"/>
        <end position="135"/>
    </location>
</feature>
<dbReference type="Pfam" id="PF13577">
    <property type="entry name" value="SnoaL_4"/>
    <property type="match status" value="1"/>
</dbReference>
<evidence type="ECO:0000259" key="1">
    <source>
        <dbReference type="Pfam" id="PF13577"/>
    </source>
</evidence>
<reference evidence="2 3" key="1">
    <citation type="submission" date="2023-08" db="EMBL/GenBank/DDBJ databases">
        <authorList>
            <person name="Girao M."/>
            <person name="Carvalho M.F."/>
        </authorList>
    </citation>
    <scope>NUCLEOTIDE SEQUENCE [LARGE SCALE GENOMIC DNA]</scope>
    <source>
        <strain evidence="2 3">CC-R104</strain>
    </source>
</reference>
<sequence>MQISFAAGDVAALVGAWWYHYDEWNADSLRALMTGDIAFRCASDTGATDYEDFIRVDLRGADAVMAWKDDHRRNSPYPLRHNGTNVFLTENRNGEASFTSYLFVTKIVDGRPYNVSSGVVRGTVRAVDGRLAFSSVEVVLDTQESVRFADHPGHTATVA</sequence>
<gene>
    <name evidence="2" type="ORF">Q8814_03230</name>
</gene>
<dbReference type="EMBL" id="JAUZMZ010000009">
    <property type="protein sequence ID" value="MEE2031138.1"/>
    <property type="molecule type" value="Genomic_DNA"/>
</dbReference>
<dbReference type="Gene3D" id="3.10.450.50">
    <property type="match status" value="1"/>
</dbReference>
<dbReference type="RefSeq" id="WP_330150562.1">
    <property type="nucleotide sequence ID" value="NZ_JAUZMZ010000009.1"/>
</dbReference>
<keyword evidence="3" id="KW-1185">Reference proteome</keyword>
<dbReference type="Proteomes" id="UP001331936">
    <property type="component" value="Unassembled WGS sequence"/>
</dbReference>
<dbReference type="InterPro" id="IPR032710">
    <property type="entry name" value="NTF2-like_dom_sf"/>
</dbReference>
<protein>
    <submittedName>
        <fullName evidence="2">Nuclear transport factor 2 family protein</fullName>
    </submittedName>
</protein>
<comment type="caution">
    <text evidence="2">The sequence shown here is derived from an EMBL/GenBank/DDBJ whole genome shotgun (WGS) entry which is preliminary data.</text>
</comment>
<organism evidence="2 3">
    <name type="scientific">Rhodococcus chondri</name>
    <dbReference type="NCBI Taxonomy" id="3065941"/>
    <lineage>
        <taxon>Bacteria</taxon>
        <taxon>Bacillati</taxon>
        <taxon>Actinomycetota</taxon>
        <taxon>Actinomycetes</taxon>
        <taxon>Mycobacteriales</taxon>
        <taxon>Nocardiaceae</taxon>
        <taxon>Rhodococcus</taxon>
    </lineage>
</organism>
<name>A0ABU7JM63_9NOCA</name>
<dbReference type="InterPro" id="IPR037401">
    <property type="entry name" value="SnoaL-like"/>
</dbReference>
<accession>A0ABU7JM63</accession>